<dbReference type="GO" id="GO:0009279">
    <property type="term" value="C:cell outer membrane"/>
    <property type="evidence" value="ECO:0007669"/>
    <property type="project" value="UniProtKB-SubCell"/>
</dbReference>
<dbReference type="RefSeq" id="WP_075066212.1">
    <property type="nucleotide sequence ID" value="NZ_LKAJ02000001.1"/>
</dbReference>
<feature type="domain" description="OmpA-like" evidence="6">
    <location>
        <begin position="38"/>
        <end position="155"/>
    </location>
</feature>
<dbReference type="AlphaFoldDB" id="A0A0Q9YUL3"/>
<dbReference type="PANTHER" id="PTHR30329:SF21">
    <property type="entry name" value="LIPOPROTEIN YIAD-RELATED"/>
    <property type="match status" value="1"/>
</dbReference>
<evidence type="ECO:0000313" key="9">
    <source>
        <dbReference type="Proteomes" id="UP000051497"/>
    </source>
</evidence>
<protein>
    <submittedName>
        <fullName evidence="8">OmpA family protein</fullName>
    </submittedName>
    <submittedName>
        <fullName evidence="7">Outer membrane protein P6</fullName>
    </submittedName>
</protein>
<dbReference type="InterPro" id="IPR006665">
    <property type="entry name" value="OmpA-like"/>
</dbReference>
<dbReference type="PANTHER" id="PTHR30329">
    <property type="entry name" value="STATOR ELEMENT OF FLAGELLAR MOTOR COMPLEX"/>
    <property type="match status" value="1"/>
</dbReference>
<evidence type="ECO:0000256" key="3">
    <source>
        <dbReference type="ARBA" id="ARBA00023237"/>
    </source>
</evidence>
<evidence type="ECO:0000256" key="2">
    <source>
        <dbReference type="ARBA" id="ARBA00023136"/>
    </source>
</evidence>
<keyword evidence="3" id="KW-0998">Cell outer membrane</keyword>
<reference evidence="8" key="2">
    <citation type="journal article" date="2016" name="Genome Announc.">
        <title>Draft Genome Sequences of Two Novel Amoeba-Resistant Intranuclear Bacteria, 'Candidatus Berkiella cookevillensis' and 'Candidatus Berkiella aquae'.</title>
        <authorList>
            <person name="Mehari Y.T."/>
            <person name="Arivett B.A."/>
            <person name="Farone A.L."/>
            <person name="Gunderson J.H."/>
            <person name="Farone M.B."/>
        </authorList>
    </citation>
    <scope>NUCLEOTIDE SEQUENCE</scope>
    <source>
        <strain evidence="8">HT99</strain>
    </source>
</reference>
<dbReference type="Gene3D" id="3.30.1330.60">
    <property type="entry name" value="OmpA-like domain"/>
    <property type="match status" value="1"/>
</dbReference>
<evidence type="ECO:0000256" key="1">
    <source>
        <dbReference type="ARBA" id="ARBA00004442"/>
    </source>
</evidence>
<comment type="subcellular location">
    <subcellularLocation>
        <location evidence="1">Cell outer membrane</location>
    </subcellularLocation>
</comment>
<evidence type="ECO:0000313" key="7">
    <source>
        <dbReference type="EMBL" id="KRG21410.1"/>
    </source>
</evidence>
<proteinExistence type="predicted"/>
<comment type="caution">
    <text evidence="7">The sequence shown here is derived from an EMBL/GenBank/DDBJ whole genome shotgun (WGS) entry which is preliminary data.</text>
</comment>
<sequence>MQARKLIQAATIVVLSSLMGACCNTGCIKPVATVVEKEKNLAVMKSSTYYFAFDKADLLDVAKVELDEVAAHLLENSDRKLHIDGNTDVRGPAKYNMALGMRRAEAVAEYLISKGVAADRITIESHGAQNLADKGTTTQAHAANRRAHLTFDAIEDTTAVA</sequence>
<reference evidence="7" key="1">
    <citation type="submission" date="2015-09" db="EMBL/GenBank/DDBJ databases">
        <title>Draft Genome Sequences of Two Novel Amoeba-resistant Intranuclear Bacteria, Candidatus Berkiella cookevillensis and Candidatus Berkiella aquae.</title>
        <authorList>
            <person name="Mehari Y.T."/>
            <person name="Arivett B.A."/>
            <person name="Farone A.L."/>
            <person name="Gunderson J.H."/>
            <person name="Farone M.B."/>
        </authorList>
    </citation>
    <scope>NUCLEOTIDE SEQUENCE [LARGE SCALE GENOMIC DNA]</scope>
    <source>
        <strain evidence="7">HT99</strain>
    </source>
</reference>
<evidence type="ECO:0000256" key="4">
    <source>
        <dbReference type="PROSITE-ProRule" id="PRU00473"/>
    </source>
</evidence>
<dbReference type="OrthoDB" id="9809164at2"/>
<dbReference type="SUPFAM" id="SSF103088">
    <property type="entry name" value="OmpA-like"/>
    <property type="match status" value="1"/>
</dbReference>
<feature type="signal peptide" evidence="5">
    <location>
        <begin position="1"/>
        <end position="21"/>
    </location>
</feature>
<evidence type="ECO:0000313" key="8">
    <source>
        <dbReference type="EMBL" id="MCS5710978.1"/>
    </source>
</evidence>
<dbReference type="CDD" id="cd07185">
    <property type="entry name" value="OmpA_C-like"/>
    <property type="match status" value="1"/>
</dbReference>
<dbReference type="PROSITE" id="PS51123">
    <property type="entry name" value="OMPA_2"/>
    <property type="match status" value="1"/>
</dbReference>
<dbReference type="STRING" id="295108.HT99x_01586"/>
<keyword evidence="5" id="KW-0732">Signal</keyword>
<evidence type="ECO:0000256" key="5">
    <source>
        <dbReference type="SAM" id="SignalP"/>
    </source>
</evidence>
<dbReference type="EMBL" id="LKAJ01000005">
    <property type="protein sequence ID" value="KRG21410.1"/>
    <property type="molecule type" value="Genomic_DNA"/>
</dbReference>
<dbReference type="EMBL" id="LKAJ02000001">
    <property type="protein sequence ID" value="MCS5710978.1"/>
    <property type="molecule type" value="Genomic_DNA"/>
</dbReference>
<dbReference type="InterPro" id="IPR050330">
    <property type="entry name" value="Bact_OuterMem_StrucFunc"/>
</dbReference>
<name>A0A0Q9YUL3_9GAMM</name>
<dbReference type="InterPro" id="IPR036737">
    <property type="entry name" value="OmpA-like_sf"/>
</dbReference>
<dbReference type="PROSITE" id="PS51257">
    <property type="entry name" value="PROKAR_LIPOPROTEIN"/>
    <property type="match status" value="1"/>
</dbReference>
<dbReference type="PRINTS" id="PR01021">
    <property type="entry name" value="OMPADOMAIN"/>
</dbReference>
<dbReference type="Proteomes" id="UP000051497">
    <property type="component" value="Unassembled WGS sequence"/>
</dbReference>
<keyword evidence="9" id="KW-1185">Reference proteome</keyword>
<keyword evidence="2 4" id="KW-0472">Membrane</keyword>
<evidence type="ECO:0000259" key="6">
    <source>
        <dbReference type="PROSITE" id="PS51123"/>
    </source>
</evidence>
<accession>A0A0Q9YUL3</accession>
<gene>
    <name evidence="7" type="primary">pal_2</name>
    <name evidence="8" type="ORF">HT99x_006010</name>
    <name evidence="7" type="ORF">HT99x_01586</name>
</gene>
<dbReference type="InterPro" id="IPR006664">
    <property type="entry name" value="OMP_bac"/>
</dbReference>
<reference evidence="8" key="3">
    <citation type="submission" date="2021-06" db="EMBL/GenBank/DDBJ databases">
        <title>Genomic Description and Analysis of Intracellular Bacteria, Candidatus Berkiella cookevillensis and Candidatus Berkiella aquae.</title>
        <authorList>
            <person name="Kidane D.T."/>
            <person name="Mehari Y.T."/>
            <person name="Rice F.C."/>
            <person name="Arivett B.A."/>
            <person name="Farone A.L."/>
            <person name="Berk S.G."/>
            <person name="Farone M.B."/>
        </authorList>
    </citation>
    <scope>NUCLEOTIDE SEQUENCE</scope>
    <source>
        <strain evidence="8">HT99</strain>
    </source>
</reference>
<organism evidence="7">
    <name type="scientific">Candidatus Berkiella aquae</name>
    <dbReference type="NCBI Taxonomy" id="295108"/>
    <lineage>
        <taxon>Bacteria</taxon>
        <taxon>Pseudomonadati</taxon>
        <taxon>Pseudomonadota</taxon>
        <taxon>Gammaproteobacteria</taxon>
        <taxon>Candidatus Berkiellales</taxon>
        <taxon>Candidatus Berkiellaceae</taxon>
        <taxon>Candidatus Berkiella</taxon>
    </lineage>
</organism>
<feature type="chain" id="PRO_5043129834" evidence="5">
    <location>
        <begin position="22"/>
        <end position="161"/>
    </location>
</feature>
<dbReference type="Pfam" id="PF00691">
    <property type="entry name" value="OmpA"/>
    <property type="match status" value="1"/>
</dbReference>